<dbReference type="RefSeq" id="WP_085494850.1">
    <property type="nucleotide sequence ID" value="NZ_FXAZ01000003.1"/>
</dbReference>
<keyword evidence="2 7" id="KW-0813">Transport</keyword>
<feature type="transmembrane region" description="Helical" evidence="7">
    <location>
        <begin position="64"/>
        <end position="84"/>
    </location>
</feature>
<evidence type="ECO:0000256" key="1">
    <source>
        <dbReference type="ARBA" id="ARBA00004651"/>
    </source>
</evidence>
<evidence type="ECO:0000256" key="5">
    <source>
        <dbReference type="ARBA" id="ARBA00022989"/>
    </source>
</evidence>
<protein>
    <submittedName>
        <fullName evidence="9">ABC-type nitrate/sulfonate/bicarbonate transport system, permease component</fullName>
    </submittedName>
</protein>
<dbReference type="Proteomes" id="UP000193834">
    <property type="component" value="Unassembled WGS sequence"/>
</dbReference>
<keyword evidence="10" id="KW-1185">Reference proteome</keyword>
<feature type="transmembrane region" description="Helical" evidence="7">
    <location>
        <begin position="124"/>
        <end position="144"/>
    </location>
</feature>
<dbReference type="STRING" id="1852522.SAMN06295960_2680"/>
<evidence type="ECO:0000256" key="7">
    <source>
        <dbReference type="RuleBase" id="RU363032"/>
    </source>
</evidence>
<proteinExistence type="inferred from homology"/>
<feature type="transmembrane region" description="Helical" evidence="7">
    <location>
        <begin position="220"/>
        <end position="241"/>
    </location>
</feature>
<keyword evidence="5 7" id="KW-1133">Transmembrane helix</keyword>
<feature type="domain" description="ABC transmembrane type-1" evidence="8">
    <location>
        <begin position="58"/>
        <end position="239"/>
    </location>
</feature>
<comment type="similarity">
    <text evidence="7">Belongs to the binding-protein-dependent transport system permease family.</text>
</comment>
<dbReference type="InterPro" id="IPR035906">
    <property type="entry name" value="MetI-like_sf"/>
</dbReference>
<sequence length="259" mass="29033">MNRRRWSQAGPPLAAVLLLLVVWQLAVMLLQVDKWMLPSPIDIAKEAAASVPVLLEHTWATLKLTLLGFTFGAAFGLIVAMLLHPIPLLKRAIYPLIIVSQNIPTIALLPLLMIWFGFGLMPKIVVITLVCFFPITIATMDGLMQTDRTMLHYMRMAGASRSQLFWKLELPHALPSVFSGLKIAATYSVMSAIVAEWLGTDKGIGYYMVLQKAAFRTDRMFVAIAIVVLLSIAMFTIVQWIERRVVHWQQSSKTENELS</sequence>
<dbReference type="GO" id="GO:0055085">
    <property type="term" value="P:transmembrane transport"/>
    <property type="evidence" value="ECO:0007669"/>
    <property type="project" value="InterPro"/>
</dbReference>
<dbReference type="EMBL" id="FXAZ01000003">
    <property type="protein sequence ID" value="SMG44639.1"/>
    <property type="molecule type" value="Genomic_DNA"/>
</dbReference>
<evidence type="ECO:0000256" key="3">
    <source>
        <dbReference type="ARBA" id="ARBA00022475"/>
    </source>
</evidence>
<comment type="subcellular location">
    <subcellularLocation>
        <location evidence="1 7">Cell membrane</location>
        <topology evidence="1 7">Multi-pass membrane protein</topology>
    </subcellularLocation>
</comment>
<keyword evidence="3" id="KW-1003">Cell membrane</keyword>
<dbReference type="GO" id="GO:0005886">
    <property type="term" value="C:plasma membrane"/>
    <property type="evidence" value="ECO:0007669"/>
    <property type="project" value="UniProtKB-SubCell"/>
</dbReference>
<dbReference type="InterPro" id="IPR000515">
    <property type="entry name" value="MetI-like"/>
</dbReference>
<reference evidence="9 10" key="1">
    <citation type="submission" date="2017-04" db="EMBL/GenBank/DDBJ databases">
        <authorList>
            <person name="Afonso C.L."/>
            <person name="Miller P.J."/>
            <person name="Scott M.A."/>
            <person name="Spackman E."/>
            <person name="Goraichik I."/>
            <person name="Dimitrov K.M."/>
            <person name="Suarez D.L."/>
            <person name="Swayne D.E."/>
        </authorList>
    </citation>
    <scope>NUCLEOTIDE SEQUENCE [LARGE SCALE GENOMIC DNA]</scope>
    <source>
        <strain evidence="9 10">11</strain>
    </source>
</reference>
<dbReference type="OrthoDB" id="9804353at2"/>
<accession>A0A1X7KST3</accession>
<dbReference type="Pfam" id="PF00528">
    <property type="entry name" value="BPD_transp_1"/>
    <property type="match status" value="1"/>
</dbReference>
<name>A0A1X7KST3_9BACL</name>
<keyword evidence="4 7" id="KW-0812">Transmembrane</keyword>
<feature type="transmembrane region" description="Helical" evidence="7">
    <location>
        <begin position="12"/>
        <end position="32"/>
    </location>
</feature>
<dbReference type="Gene3D" id="1.10.3720.10">
    <property type="entry name" value="MetI-like"/>
    <property type="match status" value="1"/>
</dbReference>
<dbReference type="CDD" id="cd06261">
    <property type="entry name" value="TM_PBP2"/>
    <property type="match status" value="1"/>
</dbReference>
<organism evidence="9 10">
    <name type="scientific">Paenibacillus aquistagni</name>
    <dbReference type="NCBI Taxonomy" id="1852522"/>
    <lineage>
        <taxon>Bacteria</taxon>
        <taxon>Bacillati</taxon>
        <taxon>Bacillota</taxon>
        <taxon>Bacilli</taxon>
        <taxon>Bacillales</taxon>
        <taxon>Paenibacillaceae</taxon>
        <taxon>Paenibacillus</taxon>
    </lineage>
</organism>
<dbReference type="PANTHER" id="PTHR30151">
    <property type="entry name" value="ALKANE SULFONATE ABC TRANSPORTER-RELATED, MEMBRANE SUBUNIT"/>
    <property type="match status" value="1"/>
</dbReference>
<gene>
    <name evidence="9" type="ORF">SAMN06295960_2680</name>
</gene>
<evidence type="ECO:0000256" key="6">
    <source>
        <dbReference type="ARBA" id="ARBA00023136"/>
    </source>
</evidence>
<dbReference type="PROSITE" id="PS50928">
    <property type="entry name" value="ABC_TM1"/>
    <property type="match status" value="1"/>
</dbReference>
<dbReference type="SUPFAM" id="SSF161098">
    <property type="entry name" value="MetI-like"/>
    <property type="match status" value="1"/>
</dbReference>
<evidence type="ECO:0000313" key="9">
    <source>
        <dbReference type="EMBL" id="SMG44639.1"/>
    </source>
</evidence>
<dbReference type="PANTHER" id="PTHR30151:SF20">
    <property type="entry name" value="ABC TRANSPORTER PERMEASE PROTEIN HI_0355-RELATED"/>
    <property type="match status" value="1"/>
</dbReference>
<feature type="transmembrane region" description="Helical" evidence="7">
    <location>
        <begin position="96"/>
        <end position="118"/>
    </location>
</feature>
<evidence type="ECO:0000256" key="4">
    <source>
        <dbReference type="ARBA" id="ARBA00022692"/>
    </source>
</evidence>
<evidence type="ECO:0000313" key="10">
    <source>
        <dbReference type="Proteomes" id="UP000193834"/>
    </source>
</evidence>
<evidence type="ECO:0000256" key="2">
    <source>
        <dbReference type="ARBA" id="ARBA00022448"/>
    </source>
</evidence>
<dbReference type="AlphaFoldDB" id="A0A1X7KST3"/>
<keyword evidence="6 7" id="KW-0472">Membrane</keyword>
<evidence type="ECO:0000259" key="8">
    <source>
        <dbReference type="PROSITE" id="PS50928"/>
    </source>
</evidence>